<keyword evidence="4" id="KW-1185">Reference proteome</keyword>
<dbReference type="Proteomes" id="UP000620127">
    <property type="component" value="Unassembled WGS sequence"/>
</dbReference>
<dbReference type="InterPro" id="IPR005674">
    <property type="entry name" value="CocE/Ser_esterase"/>
</dbReference>
<dbReference type="NCBIfam" id="TIGR00976">
    <property type="entry name" value="CocE_NonD"/>
    <property type="match status" value="1"/>
</dbReference>
<dbReference type="Gene3D" id="2.60.120.260">
    <property type="entry name" value="Galactose-binding domain-like"/>
    <property type="match status" value="1"/>
</dbReference>
<dbReference type="EMBL" id="BMYT01000006">
    <property type="protein sequence ID" value="GGX22556.1"/>
    <property type="molecule type" value="Genomic_DNA"/>
</dbReference>
<sequence length="766" mass="87200">MRQLKPSAIMVFIVLILQALTIEYAWSNETYQKPASLVGAKMEQRADALQLLQSDLFRQELNELVQQSKLGTDDASRDDDKIAIASFLSDFQQTHALIAKQKNPLGYFHYSSDAWLRQASPKTDQYDAQALMTLMTTKLGTFSNEDLYKVSYCLGWSLEMGQDFMLNLFKRLKSSDMLKKSDIVRLVTNYQLYKVYERILGTGNQVLSAENDKRYVIEPNLLIKTKSGVSLSAVVVRPKQDAIKRPAAFQFSIYADEAWHIKTAIHAAAHGYIGVIANTRGKRLSPDDIIPWEKDGEDATQVIDWITQQAWSDGRVAMYGGSYLGFTQWAAAKYMHPALKTIVPYAAANPMTGLPIENNIFITPNYQWAFHVTNNKTMDHSVYADRKYWDDVFENLYKSGRAFRDIDKVEGTPNPWFQKWLKHPDYDSYYQQMLPYKNDYKKINIPVLSITGYFDGGQISAIDFLKQHYQYNPKANHTLLIGPYSHGTAQGVPYSHHSNYQLDPVALEKDTEELTFQWFDYVLFNKPRPALLKDKVNYQLMGSNTWQHHPSLQKLNQEAQTFYLGTTQDQDAYYRLTSSKPSMLSFVAQTVDLADRSTTNNDAGMWPLIHKQLPKSNGLVFVTEPFTETMQLAGSITGHFSIAINKRDVDIGYNFYAISPEGEVVFLNYYIGRASYAHDMSVRKLLTPGKKTQVPIVNARMTAKLLPPGSRLVIVLDVNKNSNAQVNMGTGKDVSDETSADGKEPLEIKWFSDSKLMIPLKPWRLK</sequence>
<dbReference type="Pfam" id="PF02129">
    <property type="entry name" value="Peptidase_S15"/>
    <property type="match status" value="1"/>
</dbReference>
<keyword evidence="1" id="KW-0378">Hydrolase</keyword>
<dbReference type="InterPro" id="IPR029058">
    <property type="entry name" value="AB_hydrolase_fold"/>
</dbReference>
<dbReference type="SUPFAM" id="SSF49785">
    <property type="entry name" value="Galactose-binding domain-like"/>
    <property type="match status" value="1"/>
</dbReference>
<organism evidence="3 4">
    <name type="scientific">Undibacterium macrobrachii</name>
    <dbReference type="NCBI Taxonomy" id="1119058"/>
    <lineage>
        <taxon>Bacteria</taxon>
        <taxon>Pseudomonadati</taxon>
        <taxon>Pseudomonadota</taxon>
        <taxon>Betaproteobacteria</taxon>
        <taxon>Burkholderiales</taxon>
        <taxon>Oxalobacteraceae</taxon>
        <taxon>Undibacterium</taxon>
    </lineage>
</organism>
<reference evidence="4" key="1">
    <citation type="journal article" date="2019" name="Int. J. Syst. Evol. Microbiol.">
        <title>The Global Catalogue of Microorganisms (GCM) 10K type strain sequencing project: providing services to taxonomists for standard genome sequencing and annotation.</title>
        <authorList>
            <consortium name="The Broad Institute Genomics Platform"/>
            <consortium name="The Broad Institute Genome Sequencing Center for Infectious Disease"/>
            <person name="Wu L."/>
            <person name="Ma J."/>
        </authorList>
    </citation>
    <scope>NUCLEOTIDE SEQUENCE [LARGE SCALE GENOMIC DNA]</scope>
    <source>
        <strain evidence="4">KCTC 23916</strain>
    </source>
</reference>
<dbReference type="InterPro" id="IPR000383">
    <property type="entry name" value="Xaa-Pro-like_dom"/>
</dbReference>
<dbReference type="Gene3D" id="1.10.3020.10">
    <property type="entry name" value="alpha-amino acid ester hydrolase ( Helical cap domain)"/>
    <property type="match status" value="1"/>
</dbReference>
<name>A0ABQ2XLR6_9BURK</name>
<dbReference type="RefSeq" id="WP_189347057.1">
    <property type="nucleotide sequence ID" value="NZ_BMYT01000006.1"/>
</dbReference>
<gene>
    <name evidence="3" type="ORF">GCM10011282_30740</name>
</gene>
<dbReference type="Pfam" id="PF08530">
    <property type="entry name" value="PepX_C"/>
    <property type="match status" value="1"/>
</dbReference>
<dbReference type="SUPFAM" id="SSF53474">
    <property type="entry name" value="alpha/beta-Hydrolases"/>
    <property type="match status" value="1"/>
</dbReference>
<evidence type="ECO:0000259" key="2">
    <source>
        <dbReference type="SMART" id="SM00939"/>
    </source>
</evidence>
<proteinExistence type="predicted"/>
<feature type="domain" description="Xaa-Pro dipeptidyl-peptidase C-terminal" evidence="2">
    <location>
        <begin position="516"/>
        <end position="749"/>
    </location>
</feature>
<evidence type="ECO:0000313" key="4">
    <source>
        <dbReference type="Proteomes" id="UP000620127"/>
    </source>
</evidence>
<dbReference type="SMART" id="SM00939">
    <property type="entry name" value="PepX_C"/>
    <property type="match status" value="1"/>
</dbReference>
<dbReference type="InterPro" id="IPR008979">
    <property type="entry name" value="Galactose-bd-like_sf"/>
</dbReference>
<evidence type="ECO:0000256" key="1">
    <source>
        <dbReference type="ARBA" id="ARBA00022801"/>
    </source>
</evidence>
<evidence type="ECO:0000313" key="3">
    <source>
        <dbReference type="EMBL" id="GGX22556.1"/>
    </source>
</evidence>
<dbReference type="InterPro" id="IPR013736">
    <property type="entry name" value="Xaa-Pro_dipept_C"/>
</dbReference>
<accession>A0ABQ2XLR6</accession>
<dbReference type="Gene3D" id="3.40.50.1820">
    <property type="entry name" value="alpha/beta hydrolase"/>
    <property type="match status" value="1"/>
</dbReference>
<protein>
    <recommendedName>
        <fullName evidence="2">Xaa-Pro dipeptidyl-peptidase C-terminal domain-containing protein</fullName>
    </recommendedName>
</protein>
<comment type="caution">
    <text evidence="3">The sequence shown here is derived from an EMBL/GenBank/DDBJ whole genome shotgun (WGS) entry which is preliminary data.</text>
</comment>